<dbReference type="InterPro" id="IPR016292">
    <property type="entry name" value="Epoxide_hydrolase"/>
</dbReference>
<feature type="active site" description="Proton donor" evidence="3">
    <location>
        <position position="314"/>
    </location>
</feature>
<dbReference type="AlphaFoldDB" id="J6EXT6"/>
<evidence type="ECO:0000259" key="4">
    <source>
        <dbReference type="Pfam" id="PF06441"/>
    </source>
</evidence>
<dbReference type="InterPro" id="IPR010497">
    <property type="entry name" value="Epoxide_hydro_N"/>
</dbReference>
<dbReference type="VEuPathDB" id="FungiDB:A1Q1_01368"/>
<dbReference type="GeneID" id="25984882"/>
<dbReference type="InterPro" id="IPR029058">
    <property type="entry name" value="AB_hydrolase_fold"/>
</dbReference>
<dbReference type="OrthoDB" id="7130006at2759"/>
<comment type="caution">
    <text evidence="5">The sequence shown here is derived from an EMBL/GenBank/DDBJ whole genome shotgun (WGS) entry which is preliminary data.</text>
</comment>
<name>J6EXT6_TRIAS</name>
<gene>
    <name evidence="5" type="ORF">A1Q1_01368</name>
</gene>
<comment type="similarity">
    <text evidence="1">Belongs to the peptidase S33 family.</text>
</comment>
<evidence type="ECO:0000256" key="3">
    <source>
        <dbReference type="PIRSR" id="PIRSR001112-1"/>
    </source>
</evidence>
<reference evidence="5 6" key="1">
    <citation type="journal article" date="2012" name="Eukaryot. Cell">
        <title>Draft genome sequence of CBS 2479, the standard type strain of Trichosporon asahii.</title>
        <authorList>
            <person name="Yang R.Y."/>
            <person name="Li H.T."/>
            <person name="Zhu H."/>
            <person name="Zhou G.P."/>
            <person name="Wang M."/>
            <person name="Wang L."/>
        </authorList>
    </citation>
    <scope>NUCLEOTIDE SEQUENCE [LARGE SCALE GENOMIC DNA]</scope>
    <source>
        <strain evidence="6">ATCC 90039 / CBS 2479 / JCM 2466 / KCTC 7840 / NCYC 2677 / UAMH 7654</strain>
    </source>
</reference>
<dbReference type="Proteomes" id="UP000002748">
    <property type="component" value="Unassembled WGS sequence"/>
</dbReference>
<accession>J6EXT6</accession>
<dbReference type="PIRSF" id="PIRSF001112">
    <property type="entry name" value="Epoxide_hydrolase"/>
    <property type="match status" value="1"/>
</dbReference>
<dbReference type="GO" id="GO:0004301">
    <property type="term" value="F:epoxide hydrolase activity"/>
    <property type="evidence" value="ECO:0007669"/>
    <property type="project" value="TreeGrafter"/>
</dbReference>
<evidence type="ECO:0000313" key="5">
    <source>
        <dbReference type="EMBL" id="EJT49464.1"/>
    </source>
</evidence>
<keyword evidence="2" id="KW-0378">Hydrolase</keyword>
<evidence type="ECO:0000256" key="1">
    <source>
        <dbReference type="ARBA" id="ARBA00010088"/>
    </source>
</evidence>
<evidence type="ECO:0000256" key="2">
    <source>
        <dbReference type="ARBA" id="ARBA00022801"/>
    </source>
</evidence>
<dbReference type="EMBL" id="ALBS01000170">
    <property type="protein sequence ID" value="EJT49464.1"/>
    <property type="molecule type" value="Genomic_DNA"/>
</dbReference>
<dbReference type="HOGENOM" id="CLU_019414_0_0_1"/>
<dbReference type="KEGG" id="tasa:A1Q1_01368"/>
<evidence type="ECO:0000313" key="6">
    <source>
        <dbReference type="Proteomes" id="UP000002748"/>
    </source>
</evidence>
<dbReference type="RefSeq" id="XP_014179882.1">
    <property type="nucleotide sequence ID" value="XM_014324407.1"/>
</dbReference>
<protein>
    <recommendedName>
        <fullName evidence="4">Epoxide hydrolase N-terminal domain-containing protein</fullName>
    </recommendedName>
</protein>
<dbReference type="Pfam" id="PF06441">
    <property type="entry name" value="EHN"/>
    <property type="match status" value="1"/>
</dbReference>
<proteinExistence type="inferred from homology"/>
<feature type="domain" description="Epoxide hydrolase N-terminal" evidence="4">
    <location>
        <begin position="14"/>
        <end position="125"/>
    </location>
</feature>
<dbReference type="PANTHER" id="PTHR21661:SF39">
    <property type="entry name" value="HYDROLASE, PUTATIVE (AFU_ORTHOLOGUE AFUA_3G08960)-RELATED"/>
    <property type="match status" value="1"/>
</dbReference>
<organism evidence="5 6">
    <name type="scientific">Trichosporon asahii var. asahii (strain ATCC 90039 / CBS 2479 / JCM 2466 / KCTC 7840 / NBRC 103889/ NCYC 2677 / UAMH 7654)</name>
    <name type="common">Yeast</name>
    <dbReference type="NCBI Taxonomy" id="1186058"/>
    <lineage>
        <taxon>Eukaryota</taxon>
        <taxon>Fungi</taxon>
        <taxon>Dikarya</taxon>
        <taxon>Basidiomycota</taxon>
        <taxon>Agaricomycotina</taxon>
        <taxon>Tremellomycetes</taxon>
        <taxon>Trichosporonales</taxon>
        <taxon>Trichosporonaceae</taxon>
        <taxon>Trichosporon</taxon>
    </lineage>
</organism>
<dbReference type="PANTHER" id="PTHR21661">
    <property type="entry name" value="EPOXIDE HYDROLASE 1-RELATED"/>
    <property type="match status" value="1"/>
</dbReference>
<feature type="active site" description="Nucleophile" evidence="3">
    <location>
        <position position="196"/>
    </location>
</feature>
<dbReference type="Gene3D" id="3.40.50.1820">
    <property type="entry name" value="alpha/beta hydrolase"/>
    <property type="match status" value="1"/>
</dbReference>
<dbReference type="GO" id="GO:0097176">
    <property type="term" value="P:epoxide metabolic process"/>
    <property type="evidence" value="ECO:0007669"/>
    <property type="project" value="TreeGrafter"/>
</dbReference>
<feature type="active site" description="Proton acceptor" evidence="3">
    <location>
        <position position="375"/>
    </location>
</feature>
<sequence>MAFDKFPSEPTIPVKEFKVAVPQAQIEDLRARLVNQAPRKATWDNTVGPFHLGVKKNWLDETIERWKWFDWRTVEDELNSFPQYKATVNLDGAFYEVHFLALFSQKKNATPILFAHGWPGSVLEFVPMLQMLKEKYTPATLPHHVIVPSLTGFGFSSAPPVDRPFTSLTQATLFDALMQGLGFGKKNGGYLAQGGDVGSFVVRIMSTFEGCNGIHVNFFPLLGKSVDTEGLDKIDKTAVARSNMWSGFGTGYLIEQATKPGTIGAVLESSPVAVLAWIGEKLAYAKAKDTMQFLLAEVSLYWFTGTVATCIWFYRSGSGAGAVKDGPSVAFPPSRIEKPMGYSQFVEEVYPTPISVVKPIVGDLVWSKRHLTGGHFAALERPDAIWEDVTEFAKVVEGRKIKL</sequence>
<dbReference type="SUPFAM" id="SSF53474">
    <property type="entry name" value="alpha/beta-Hydrolases"/>
    <property type="match status" value="1"/>
</dbReference>